<name>A0A0K1PML1_9BACT</name>
<dbReference type="Proteomes" id="UP000064967">
    <property type="component" value="Chromosome"/>
</dbReference>
<evidence type="ECO:0000313" key="1">
    <source>
        <dbReference type="EMBL" id="AKU94747.1"/>
    </source>
</evidence>
<gene>
    <name evidence="1" type="ORF">AKJ09_01411</name>
</gene>
<evidence type="ECO:0000313" key="2">
    <source>
        <dbReference type="Proteomes" id="UP000064967"/>
    </source>
</evidence>
<dbReference type="KEGG" id="llu:AKJ09_01411"/>
<keyword evidence="2" id="KW-1185">Reference proteome</keyword>
<protein>
    <submittedName>
        <fullName evidence="1">Uncharacterized protein</fullName>
    </submittedName>
</protein>
<organism evidence="1 2">
    <name type="scientific">Labilithrix luteola</name>
    <dbReference type="NCBI Taxonomy" id="1391654"/>
    <lineage>
        <taxon>Bacteria</taxon>
        <taxon>Pseudomonadati</taxon>
        <taxon>Myxococcota</taxon>
        <taxon>Polyangia</taxon>
        <taxon>Polyangiales</taxon>
        <taxon>Labilitrichaceae</taxon>
        <taxon>Labilithrix</taxon>
    </lineage>
</organism>
<dbReference type="STRING" id="1391654.AKJ09_01411"/>
<reference evidence="1 2" key="1">
    <citation type="submission" date="2015-08" db="EMBL/GenBank/DDBJ databases">
        <authorList>
            <person name="Babu N.S."/>
            <person name="Beckwith C.J."/>
            <person name="Beseler K.G."/>
            <person name="Brison A."/>
            <person name="Carone J.V."/>
            <person name="Caskin T.P."/>
            <person name="Diamond M."/>
            <person name="Durham M.E."/>
            <person name="Foxe J.M."/>
            <person name="Go M."/>
            <person name="Henderson B.A."/>
            <person name="Jones I.B."/>
            <person name="McGettigan J.A."/>
            <person name="Micheletti S.J."/>
            <person name="Nasrallah M.E."/>
            <person name="Ortiz D."/>
            <person name="Piller C.R."/>
            <person name="Privatt S.R."/>
            <person name="Schneider S.L."/>
            <person name="Sharp S."/>
            <person name="Smith T.C."/>
            <person name="Stanton J.D."/>
            <person name="Ullery H.E."/>
            <person name="Wilson R.J."/>
            <person name="Serrano M.G."/>
            <person name="Buck G."/>
            <person name="Lee V."/>
            <person name="Wang Y."/>
            <person name="Carvalho R."/>
            <person name="Voegtly L."/>
            <person name="Shi R."/>
            <person name="Duckworth R."/>
            <person name="Johnson A."/>
            <person name="Loviza R."/>
            <person name="Walstead R."/>
            <person name="Shah Z."/>
            <person name="Kiflezghi M."/>
            <person name="Wade K."/>
            <person name="Ball S.L."/>
            <person name="Bradley K.W."/>
            <person name="Asai D.J."/>
            <person name="Bowman C.A."/>
            <person name="Russell D.A."/>
            <person name="Pope W.H."/>
            <person name="Jacobs-Sera D."/>
            <person name="Hendrix R.W."/>
            <person name="Hatfull G.F."/>
        </authorList>
    </citation>
    <scope>NUCLEOTIDE SEQUENCE [LARGE SCALE GENOMIC DNA]</scope>
    <source>
        <strain evidence="1 2">DSM 27648</strain>
    </source>
</reference>
<accession>A0A0K1PML1</accession>
<dbReference type="EMBL" id="CP012333">
    <property type="protein sequence ID" value="AKU94747.1"/>
    <property type="molecule type" value="Genomic_DNA"/>
</dbReference>
<sequence>MKHRVVAGTFLALGIAWGCAGSTGSKRFAFDARIGGVEDRTTFTNETGWTITLTKAEITLGPVYLNVVAPLRDSTQSLRELFVKNAWAHGEGHLDDGRVVGEVLGQVRFDALSSELVTFPVRGTMTQDEVRTSEIWFYPEPGVSAESTKIATVALDVAGVAVRDSTNVAFRGQLILNDAWQPDQVNGTRGTASITGLRQVRGIPSSFFPDEGGHLEIRLDVARLFRGANFANLEANPTDRDGTKVLVQSKSGAVSTDQVMTNLYQGLHDATGTYAVRWIPR</sequence>
<dbReference type="AlphaFoldDB" id="A0A0K1PML1"/>
<proteinExistence type="predicted"/>
<dbReference type="RefSeq" id="WP_146646300.1">
    <property type="nucleotide sequence ID" value="NZ_CP012333.1"/>
</dbReference>